<feature type="compositionally biased region" description="Basic and acidic residues" evidence="2">
    <location>
        <begin position="372"/>
        <end position="385"/>
    </location>
</feature>
<proteinExistence type="predicted"/>
<protein>
    <submittedName>
        <fullName evidence="3">Uncharacterized protein</fullName>
    </submittedName>
</protein>
<name>A0A8H7XW30_PSICU</name>
<feature type="coiled-coil region" evidence="1">
    <location>
        <begin position="492"/>
        <end position="628"/>
    </location>
</feature>
<evidence type="ECO:0000313" key="3">
    <source>
        <dbReference type="EMBL" id="KAG5166738.1"/>
    </source>
</evidence>
<feature type="compositionally biased region" description="Polar residues" evidence="2">
    <location>
        <begin position="762"/>
        <end position="786"/>
    </location>
</feature>
<comment type="caution">
    <text evidence="3">The sequence shown here is derived from an EMBL/GenBank/DDBJ whole genome shotgun (WGS) entry which is preliminary data.</text>
</comment>
<feature type="compositionally biased region" description="Acidic residues" evidence="2">
    <location>
        <begin position="52"/>
        <end position="65"/>
    </location>
</feature>
<feature type="compositionally biased region" description="Basic and acidic residues" evidence="2">
    <location>
        <begin position="39"/>
        <end position="51"/>
    </location>
</feature>
<feature type="region of interest" description="Disordered" evidence="2">
    <location>
        <begin position="365"/>
        <end position="386"/>
    </location>
</feature>
<keyword evidence="1" id="KW-0175">Coiled coil</keyword>
<evidence type="ECO:0000256" key="1">
    <source>
        <dbReference type="SAM" id="Coils"/>
    </source>
</evidence>
<feature type="region of interest" description="Disordered" evidence="2">
    <location>
        <begin position="1"/>
        <end position="85"/>
    </location>
</feature>
<organism evidence="3">
    <name type="scientific">Psilocybe cubensis</name>
    <name type="common">Psychedelic mushroom</name>
    <name type="synonym">Stropharia cubensis</name>
    <dbReference type="NCBI Taxonomy" id="181762"/>
    <lineage>
        <taxon>Eukaryota</taxon>
        <taxon>Fungi</taxon>
        <taxon>Dikarya</taxon>
        <taxon>Basidiomycota</taxon>
        <taxon>Agaricomycotina</taxon>
        <taxon>Agaricomycetes</taxon>
        <taxon>Agaricomycetidae</taxon>
        <taxon>Agaricales</taxon>
        <taxon>Agaricineae</taxon>
        <taxon>Strophariaceae</taxon>
        <taxon>Psilocybe</taxon>
    </lineage>
</organism>
<feature type="region of interest" description="Disordered" evidence="2">
    <location>
        <begin position="762"/>
        <end position="809"/>
    </location>
</feature>
<sequence>MPHWARPSFPLWEDDPVSSESLPSPQRPERSNVSAVNTDEERGMSVDRDHSEEEEVVEALNENDEVDVRVRQAPPAKRGNKSKKENTIHSILRAYLIYKKLIKHNAKDPRKNDAYGVPIPSYPPSPEESVVKLYIEMQTSTGPDPKNLLLLWSSPMSHPWNQQVLNLLLDDLSNYVKDKALLQLTQLAERSIGADTDVLELFDGIVSPASVKHILEKKLDNCRQRIQTSMRKVYRMQRPTDTSTPLTDNEIRAEMCKGNLELAQTNRRRERRNLRYIRRYEIIEEQLMLAVDDDARDFWRSIQALYTHFTHKDTSSDESEGECRPPLVKRVRRIRRGWISPSVSAVFHFVDKHYTPEYITGMKKRGAAPLPREVESDKVDERSKPTPELPINFYSSDLPPLVLKALRPRPKFPIPKVVDNLDTGIKTGFGGADGHLGHIFCEGCLRNHWVHNATASRSLLCPACRDEIIQPRESVDCIRKVFIISTDSVANSHTAQEETRFLRETLEKIKEEKELVLQELASARTEQALTNQRLKDNLFIAKLKDAQIQQIQHQLEQAHDALNRSSLETATREAHANNEIRKLRQENATHKAVIEEIKGKNKGLESVIEDLHKKIKDQQIHIANMQKNEGGRDTGGLRTSHIKKGCPIEGGHDLPDVKRRLDFCQPGTPTSPTLISRSATDASSALEDAAHPDMGTRENMRSQIASQNATDVTNFLELEVTPTTDNSHACIAIFGAGNHNPTTKVLSNPGTGPTLSSTYSLPRAGESSNDPQMATTLSSSGDAQVTQKRRAQKKNLVGHAKEAQGTYGK</sequence>
<reference evidence="3" key="1">
    <citation type="submission" date="2021-02" db="EMBL/GenBank/DDBJ databases">
        <title>Psilocybe cubensis genome.</title>
        <authorList>
            <person name="Mckernan K.J."/>
            <person name="Crawford S."/>
            <person name="Trippe A."/>
            <person name="Kane L.T."/>
            <person name="Mclaughlin S."/>
        </authorList>
    </citation>
    <scope>NUCLEOTIDE SEQUENCE [LARGE SCALE GENOMIC DNA]</scope>
    <source>
        <strain evidence="3">MGC-MH-2018</strain>
    </source>
</reference>
<gene>
    <name evidence="3" type="ORF">JR316_008828</name>
</gene>
<evidence type="ECO:0000256" key="2">
    <source>
        <dbReference type="SAM" id="MobiDB-lite"/>
    </source>
</evidence>
<dbReference type="SUPFAM" id="SSF57850">
    <property type="entry name" value="RING/U-box"/>
    <property type="match status" value="1"/>
</dbReference>
<accession>A0A8H7XW30</accession>
<dbReference type="EMBL" id="JAFIQS010000008">
    <property type="protein sequence ID" value="KAG5166738.1"/>
    <property type="molecule type" value="Genomic_DNA"/>
</dbReference>
<dbReference type="AlphaFoldDB" id="A0A8H7XW30"/>